<dbReference type="PANTHER" id="PTHR11103:SF18">
    <property type="entry name" value="SLR1189 PROTEIN"/>
    <property type="match status" value="1"/>
</dbReference>
<comment type="cofactor">
    <cofactor evidence="3">
        <name>Zn(2+)</name>
        <dbReference type="ChEBI" id="CHEBI:29105"/>
    </cofactor>
</comment>
<evidence type="ECO:0000256" key="3">
    <source>
        <dbReference type="PROSITE-ProRule" id="PRU00333"/>
    </source>
</evidence>
<evidence type="ECO:0000256" key="2">
    <source>
        <dbReference type="ARBA" id="ARBA00022679"/>
    </source>
</evidence>
<dbReference type="PROSITE" id="PS50970">
    <property type="entry name" value="HCY"/>
    <property type="match status" value="1"/>
</dbReference>
<dbReference type="AlphaFoldDB" id="A0A410RKD1"/>
<keyword evidence="3" id="KW-0479">Metal-binding</keyword>
<dbReference type="SUPFAM" id="SSF82282">
    <property type="entry name" value="Homocysteine S-methyltransferase"/>
    <property type="match status" value="1"/>
</dbReference>
<dbReference type="Proteomes" id="UP000288758">
    <property type="component" value="Chromosome"/>
</dbReference>
<reference evidence="5 6" key="1">
    <citation type="submission" date="2018-12" db="EMBL/GenBank/DDBJ databases">
        <title>Complete Genome Sequence of the Corallopyronin A producing Myxobacterium Corallococcus coralloides B035.</title>
        <authorList>
            <person name="Bouhired S.M."/>
            <person name="Rupp O."/>
            <person name="Blom J."/>
            <person name="Schaeberle T.F."/>
            <person name="Kehraus S."/>
            <person name="Schiefer A."/>
            <person name="Pfarr K."/>
            <person name="Goesmann A."/>
            <person name="Hoerauf A."/>
            <person name="Koenig G.M."/>
        </authorList>
    </citation>
    <scope>NUCLEOTIDE SEQUENCE [LARGE SCALE GENOMIC DNA]</scope>
    <source>
        <strain evidence="5 6">B035</strain>
    </source>
</reference>
<proteinExistence type="predicted"/>
<sequence length="326" mass="34532">MGGLANHAPFLRALHEAPRVLTEGSVVERLRRHPAGLLDPHVANAGLLFNPEGREALAGIHRDYRDIGLRHGLPTLLLTPTWRANAERLARAGLTGRDVFGEAVGLLAGLREEVGSRGEGVFIGGLVGCRGDAYRPEEALPREEAAAFHAPHVEALARAGVDFLVAQALPALSEAEGLALAMARTGAPFLLSFILRPTGTLLDGTPLAEAVARIDALPGARPSAYMVNCVHPSIFREGLSRQLAASPTLGTRVVGLQANTSRLSPEELEGRAELDSETPDAFAREMVRVHAEFGTRLLGGCCGTDERHIAALADALTEGTPGERHP</sequence>
<feature type="domain" description="Hcy-binding" evidence="4">
    <location>
        <begin position="8"/>
        <end position="316"/>
    </location>
</feature>
<keyword evidence="3" id="KW-0862">Zinc</keyword>
<name>A0A410RKD1_CORCK</name>
<dbReference type="InterPro" id="IPR036589">
    <property type="entry name" value="HCY_dom_sf"/>
</dbReference>
<accession>A0A410RKD1</accession>
<dbReference type="GO" id="GO:0046872">
    <property type="term" value="F:metal ion binding"/>
    <property type="evidence" value="ECO:0007669"/>
    <property type="project" value="UniProtKB-KW"/>
</dbReference>
<feature type="binding site" evidence="3">
    <location>
        <position position="301"/>
    </location>
    <ligand>
        <name>Zn(2+)</name>
        <dbReference type="ChEBI" id="CHEBI:29105"/>
    </ligand>
</feature>
<organism evidence="5 6">
    <name type="scientific">Corallococcus coralloides</name>
    <name type="common">Myxococcus coralloides</name>
    <dbReference type="NCBI Taxonomy" id="184914"/>
    <lineage>
        <taxon>Bacteria</taxon>
        <taxon>Pseudomonadati</taxon>
        <taxon>Myxococcota</taxon>
        <taxon>Myxococcia</taxon>
        <taxon>Myxococcales</taxon>
        <taxon>Cystobacterineae</taxon>
        <taxon>Myxococcaceae</taxon>
        <taxon>Corallococcus</taxon>
    </lineage>
</organism>
<feature type="binding site" evidence="3">
    <location>
        <position position="302"/>
    </location>
    <ligand>
        <name>Zn(2+)</name>
        <dbReference type="ChEBI" id="CHEBI:29105"/>
    </ligand>
</feature>
<dbReference type="PANTHER" id="PTHR11103">
    <property type="entry name" value="SLR1189 PROTEIN"/>
    <property type="match status" value="1"/>
</dbReference>
<dbReference type="InterPro" id="IPR003726">
    <property type="entry name" value="HCY_dom"/>
</dbReference>
<dbReference type="GO" id="GO:0008168">
    <property type="term" value="F:methyltransferase activity"/>
    <property type="evidence" value="ECO:0007669"/>
    <property type="project" value="UniProtKB-UniRule"/>
</dbReference>
<evidence type="ECO:0000259" key="4">
    <source>
        <dbReference type="PROSITE" id="PS50970"/>
    </source>
</evidence>
<protein>
    <submittedName>
        <fullName evidence="5">Homocysteine S-methyltransferase domain-containing protein</fullName>
    </submittedName>
</protein>
<evidence type="ECO:0000313" key="5">
    <source>
        <dbReference type="EMBL" id="QAT82333.1"/>
    </source>
</evidence>
<dbReference type="Gene3D" id="3.20.20.330">
    <property type="entry name" value="Homocysteine-binding-like domain"/>
    <property type="match status" value="1"/>
</dbReference>
<keyword evidence="2 3" id="KW-0808">Transferase</keyword>
<feature type="binding site" evidence="3">
    <location>
        <position position="229"/>
    </location>
    <ligand>
        <name>Zn(2+)</name>
        <dbReference type="ChEBI" id="CHEBI:29105"/>
    </ligand>
</feature>
<dbReference type="EMBL" id="CP034669">
    <property type="protein sequence ID" value="QAT82333.1"/>
    <property type="molecule type" value="Genomic_DNA"/>
</dbReference>
<gene>
    <name evidence="5" type="primary">mmuM</name>
    <name evidence="5" type="ORF">EJ065_0728</name>
</gene>
<evidence type="ECO:0000256" key="1">
    <source>
        <dbReference type="ARBA" id="ARBA00022603"/>
    </source>
</evidence>
<dbReference type="Pfam" id="PF02574">
    <property type="entry name" value="S-methyl_trans"/>
    <property type="match status" value="1"/>
</dbReference>
<dbReference type="GO" id="GO:0032259">
    <property type="term" value="P:methylation"/>
    <property type="evidence" value="ECO:0007669"/>
    <property type="project" value="UniProtKB-KW"/>
</dbReference>
<evidence type="ECO:0000313" key="6">
    <source>
        <dbReference type="Proteomes" id="UP000288758"/>
    </source>
</evidence>
<keyword evidence="1 3" id="KW-0489">Methyltransferase</keyword>